<protein>
    <submittedName>
        <fullName evidence="1">Uncharacterized protein</fullName>
    </submittedName>
</protein>
<name>A0A179GIG1_PURLI</name>
<dbReference type="Proteomes" id="UP000078240">
    <property type="component" value="Unassembled WGS sequence"/>
</dbReference>
<gene>
    <name evidence="1" type="ORF">VFPBJ_08084</name>
</gene>
<dbReference type="AlphaFoldDB" id="A0A179GIG1"/>
<reference evidence="1 2" key="1">
    <citation type="submission" date="2016-01" db="EMBL/GenBank/DDBJ databases">
        <title>Biosynthesis of antibiotic leucinostatins and their inhibition on Phytophthora in bio-control Purpureocillium lilacinum.</title>
        <authorList>
            <person name="Wang G."/>
            <person name="Liu Z."/>
            <person name="Lin R."/>
            <person name="Li E."/>
            <person name="Mao Z."/>
            <person name="Ling J."/>
            <person name="Yin W."/>
            <person name="Xie B."/>
        </authorList>
    </citation>
    <scope>NUCLEOTIDE SEQUENCE [LARGE SCALE GENOMIC DNA]</scope>
    <source>
        <strain evidence="1">PLBJ-1</strain>
    </source>
</reference>
<sequence length="129" mass="14247">MLCAPRMCQACRHITSVPGFSVAPCLAVLLGKTPPPKKRRRPMLQRLNEECRSQVVTKKWIARCLRLAFRSRHGKKKCERPYLPCFAKGDVIVADWQSDHATSPHSGCSVVRLTGCASPVVGGRGARHA</sequence>
<accession>A0A179GIG1</accession>
<evidence type="ECO:0000313" key="2">
    <source>
        <dbReference type="Proteomes" id="UP000078240"/>
    </source>
</evidence>
<organism evidence="1 2">
    <name type="scientific">Purpureocillium lilacinum</name>
    <name type="common">Paecilomyces lilacinus</name>
    <dbReference type="NCBI Taxonomy" id="33203"/>
    <lineage>
        <taxon>Eukaryota</taxon>
        <taxon>Fungi</taxon>
        <taxon>Dikarya</taxon>
        <taxon>Ascomycota</taxon>
        <taxon>Pezizomycotina</taxon>
        <taxon>Sordariomycetes</taxon>
        <taxon>Hypocreomycetidae</taxon>
        <taxon>Hypocreales</taxon>
        <taxon>Ophiocordycipitaceae</taxon>
        <taxon>Purpureocillium</taxon>
    </lineage>
</organism>
<dbReference type="EMBL" id="LSBH01000006">
    <property type="protein sequence ID" value="OAQ77612.1"/>
    <property type="molecule type" value="Genomic_DNA"/>
</dbReference>
<comment type="caution">
    <text evidence="1">The sequence shown here is derived from an EMBL/GenBank/DDBJ whole genome shotgun (WGS) entry which is preliminary data.</text>
</comment>
<proteinExistence type="predicted"/>
<evidence type="ECO:0000313" key="1">
    <source>
        <dbReference type="EMBL" id="OAQ77612.1"/>
    </source>
</evidence>